<dbReference type="InterPro" id="IPR007471">
    <property type="entry name" value="N-end_Aminoacyl_Trfase_N"/>
</dbReference>
<protein>
    <recommendedName>
        <fullName evidence="4">Aspartate/glutamate leucyltransferase</fullName>
        <ecNumber evidence="4">2.3.2.29</ecNumber>
    </recommendedName>
</protein>
<dbReference type="EC" id="2.3.2.29" evidence="4"/>
<dbReference type="Pfam" id="PF04377">
    <property type="entry name" value="ATE_C"/>
    <property type="match status" value="1"/>
</dbReference>
<comment type="similarity">
    <text evidence="4">Belongs to the R-transferase family. Bpt subfamily.</text>
</comment>
<dbReference type="GO" id="GO:0005737">
    <property type="term" value="C:cytoplasm"/>
    <property type="evidence" value="ECO:0007669"/>
    <property type="project" value="UniProtKB-SubCell"/>
</dbReference>
<comment type="catalytic activity">
    <reaction evidence="4">
        <text>N-terminal L-glutamyl-[protein] + L-leucyl-tRNA(Leu) = N-terminal L-leucyl-L-glutamyl-[protein] + tRNA(Leu) + H(+)</text>
        <dbReference type="Rhea" id="RHEA:50412"/>
        <dbReference type="Rhea" id="RHEA-COMP:9613"/>
        <dbReference type="Rhea" id="RHEA-COMP:9622"/>
        <dbReference type="Rhea" id="RHEA-COMP:12664"/>
        <dbReference type="Rhea" id="RHEA-COMP:12668"/>
        <dbReference type="ChEBI" id="CHEBI:15378"/>
        <dbReference type="ChEBI" id="CHEBI:64721"/>
        <dbReference type="ChEBI" id="CHEBI:78442"/>
        <dbReference type="ChEBI" id="CHEBI:78494"/>
        <dbReference type="ChEBI" id="CHEBI:133041"/>
        <dbReference type="EC" id="2.3.2.29"/>
    </reaction>
</comment>
<dbReference type="Proteomes" id="UP000279384">
    <property type="component" value="Unassembled WGS sequence"/>
</dbReference>
<dbReference type="NCBIfam" id="NF002341">
    <property type="entry name" value="PRK01305.1-1"/>
    <property type="match status" value="1"/>
</dbReference>
<keyword evidence="1 4" id="KW-0963">Cytoplasm</keyword>
<dbReference type="EMBL" id="RBID01000017">
    <property type="protein sequence ID" value="RKQ55501.1"/>
    <property type="molecule type" value="Genomic_DNA"/>
</dbReference>
<dbReference type="PANTHER" id="PTHR21367">
    <property type="entry name" value="ARGININE-TRNA-PROTEIN TRANSFERASE 1"/>
    <property type="match status" value="1"/>
</dbReference>
<sequence length="241" mass="28120">MSHRDNDAIAIIHFYATAPYACSYLDDRQARSQVAVPAEAIDSTVYSQLVGLGFRRSGHFTYRPYCDACRACVPVRIPVARFVPDRSQRRALRRHGELSTRILPLGFVDEHFQLYRRYQQARHDGGGMSEDDPGQYAEFILKSRVESWLVEFREQGVLRMVSLIDRLDDGLSAVYTFFDPDQPRTAYGVYNVLWQVDLARRLQLSYLYLGYWIAESPKMAYKTRYRPLERLDDGRWRAFEP</sequence>
<comment type="caution">
    <text evidence="7">The sequence shown here is derived from an EMBL/GenBank/DDBJ whole genome shotgun (WGS) entry which is preliminary data.</text>
</comment>
<dbReference type="HAMAP" id="MF_00689">
    <property type="entry name" value="Bpt"/>
    <property type="match status" value="1"/>
</dbReference>
<dbReference type="InterPro" id="IPR030700">
    <property type="entry name" value="N-end_Aminoacyl_Trfase"/>
</dbReference>
<comment type="function">
    <text evidence="4">Functions in the N-end rule pathway of protein degradation where it conjugates Leu from its aminoacyl-tRNA to the N-termini of proteins containing an N-terminal aspartate or glutamate.</text>
</comment>
<keyword evidence="2 4" id="KW-0808">Transferase</keyword>
<comment type="catalytic activity">
    <reaction evidence="4">
        <text>N-terminal L-aspartyl-[protein] + L-leucyl-tRNA(Leu) = N-terminal L-leucyl-L-aspartyl-[protein] + tRNA(Leu) + H(+)</text>
        <dbReference type="Rhea" id="RHEA:50420"/>
        <dbReference type="Rhea" id="RHEA-COMP:9613"/>
        <dbReference type="Rhea" id="RHEA-COMP:9622"/>
        <dbReference type="Rhea" id="RHEA-COMP:12669"/>
        <dbReference type="Rhea" id="RHEA-COMP:12674"/>
        <dbReference type="ChEBI" id="CHEBI:15378"/>
        <dbReference type="ChEBI" id="CHEBI:64720"/>
        <dbReference type="ChEBI" id="CHEBI:78442"/>
        <dbReference type="ChEBI" id="CHEBI:78494"/>
        <dbReference type="ChEBI" id="CHEBI:133042"/>
        <dbReference type="EC" id="2.3.2.29"/>
    </reaction>
</comment>
<feature type="domain" description="N-end rule aminoacyl transferase C-terminal" evidence="6">
    <location>
        <begin position="110"/>
        <end position="232"/>
    </location>
</feature>
<keyword evidence="3 4" id="KW-0012">Acyltransferase</keyword>
<gene>
    <name evidence="4" type="primary">bpt</name>
    <name evidence="7" type="ORF">C8E02_2883</name>
</gene>
<evidence type="ECO:0000256" key="4">
    <source>
        <dbReference type="HAMAP-Rule" id="MF_00689"/>
    </source>
</evidence>
<dbReference type="PIRSF" id="PIRSF037208">
    <property type="entry name" value="ATE_pro_prd"/>
    <property type="match status" value="1"/>
</dbReference>
<dbReference type="Pfam" id="PF04376">
    <property type="entry name" value="ATE_N"/>
    <property type="match status" value="1"/>
</dbReference>
<dbReference type="GO" id="GO:0008914">
    <property type="term" value="F:leucyl-tRNA--protein transferase activity"/>
    <property type="evidence" value="ECO:0007669"/>
    <property type="project" value="UniProtKB-UniRule"/>
</dbReference>
<dbReference type="GO" id="GO:0004057">
    <property type="term" value="F:arginyl-tRNA--protein transferase activity"/>
    <property type="evidence" value="ECO:0007669"/>
    <property type="project" value="InterPro"/>
</dbReference>
<dbReference type="SUPFAM" id="SSF55729">
    <property type="entry name" value="Acyl-CoA N-acyltransferases (Nat)"/>
    <property type="match status" value="1"/>
</dbReference>
<dbReference type="AlphaFoldDB" id="A0A495B3F5"/>
<comment type="subcellular location">
    <subcellularLocation>
        <location evidence="4">Cytoplasm</location>
    </subcellularLocation>
</comment>
<feature type="domain" description="N-end aminoacyl transferase N-terminal" evidence="5">
    <location>
        <begin position="21"/>
        <end position="90"/>
    </location>
</feature>
<evidence type="ECO:0000313" key="7">
    <source>
        <dbReference type="EMBL" id="RKQ55501.1"/>
    </source>
</evidence>
<dbReference type="NCBIfam" id="NF002346">
    <property type="entry name" value="PRK01305.2-3"/>
    <property type="match status" value="1"/>
</dbReference>
<dbReference type="InterPro" id="IPR017138">
    <property type="entry name" value="Asp_Glu_LeuTrfase"/>
</dbReference>
<proteinExistence type="inferred from homology"/>
<evidence type="ECO:0000313" key="8">
    <source>
        <dbReference type="Proteomes" id="UP000279384"/>
    </source>
</evidence>
<dbReference type="RefSeq" id="WP_120811710.1">
    <property type="nucleotide sequence ID" value="NZ_JAQQKZ010000008.1"/>
</dbReference>
<dbReference type="InterPro" id="IPR007472">
    <property type="entry name" value="N-end_Aminoacyl_Trfase_C"/>
</dbReference>
<evidence type="ECO:0000259" key="6">
    <source>
        <dbReference type="Pfam" id="PF04377"/>
    </source>
</evidence>
<dbReference type="NCBIfam" id="NF002342">
    <property type="entry name" value="PRK01305.1-3"/>
    <property type="match status" value="1"/>
</dbReference>
<dbReference type="PANTHER" id="PTHR21367:SF1">
    <property type="entry name" value="ARGINYL-TRNA--PROTEIN TRANSFERASE 1"/>
    <property type="match status" value="1"/>
</dbReference>
<name>A0A495B3F5_VOGIN</name>
<evidence type="ECO:0000259" key="5">
    <source>
        <dbReference type="Pfam" id="PF04376"/>
    </source>
</evidence>
<dbReference type="GO" id="GO:0071596">
    <property type="term" value="P:ubiquitin-dependent protein catabolic process via the N-end rule pathway"/>
    <property type="evidence" value="ECO:0007669"/>
    <property type="project" value="InterPro"/>
</dbReference>
<evidence type="ECO:0000256" key="2">
    <source>
        <dbReference type="ARBA" id="ARBA00022679"/>
    </source>
</evidence>
<evidence type="ECO:0000256" key="1">
    <source>
        <dbReference type="ARBA" id="ARBA00022490"/>
    </source>
</evidence>
<accession>A0A495B3F5</accession>
<reference evidence="7 8" key="1">
    <citation type="submission" date="2018-10" db="EMBL/GenBank/DDBJ databases">
        <title>Genomic Encyclopedia of Type Strains, Phase IV (KMG-IV): sequencing the most valuable type-strain genomes for metagenomic binning, comparative biology and taxonomic classification.</title>
        <authorList>
            <person name="Goeker M."/>
        </authorList>
    </citation>
    <scope>NUCLEOTIDE SEQUENCE [LARGE SCALE GENOMIC DNA]</scope>
    <source>
        <strain evidence="7 8">DSM 3303</strain>
    </source>
</reference>
<evidence type="ECO:0000256" key="3">
    <source>
        <dbReference type="ARBA" id="ARBA00023315"/>
    </source>
</evidence>
<dbReference type="InterPro" id="IPR016181">
    <property type="entry name" value="Acyl_CoA_acyltransferase"/>
</dbReference>
<organism evidence="7 8">
    <name type="scientific">Vogesella indigofera</name>
    <name type="common">Pseudomonas indigofera</name>
    <dbReference type="NCBI Taxonomy" id="45465"/>
    <lineage>
        <taxon>Bacteria</taxon>
        <taxon>Pseudomonadati</taxon>
        <taxon>Pseudomonadota</taxon>
        <taxon>Betaproteobacteria</taxon>
        <taxon>Neisseriales</taxon>
        <taxon>Chromobacteriaceae</taxon>
        <taxon>Vogesella</taxon>
    </lineage>
</organism>